<name>A0A6C0KMQ7_9ZZZZ</name>
<protein>
    <submittedName>
        <fullName evidence="1">Uncharacterized protein</fullName>
    </submittedName>
</protein>
<organism evidence="1">
    <name type="scientific">viral metagenome</name>
    <dbReference type="NCBI Taxonomy" id="1070528"/>
    <lineage>
        <taxon>unclassified sequences</taxon>
        <taxon>metagenomes</taxon>
        <taxon>organismal metagenomes</taxon>
    </lineage>
</organism>
<sequence length="97" mass="11310">MNNIFILCLYSLLTTISSSIEPKLCINCKYYVKDFFSSDKFGKCYLNPTIKDNYFLVNGKIDNENIDLHYCSTARKFDDMCGEKAKKFVIKDKSFPF</sequence>
<evidence type="ECO:0000313" key="1">
    <source>
        <dbReference type="EMBL" id="QHU19312.1"/>
    </source>
</evidence>
<dbReference type="AlphaFoldDB" id="A0A6C0KMQ7"/>
<reference evidence="1" key="1">
    <citation type="journal article" date="2020" name="Nature">
        <title>Giant virus diversity and host interactions through global metagenomics.</title>
        <authorList>
            <person name="Schulz F."/>
            <person name="Roux S."/>
            <person name="Paez-Espino D."/>
            <person name="Jungbluth S."/>
            <person name="Walsh D.A."/>
            <person name="Denef V.J."/>
            <person name="McMahon K.D."/>
            <person name="Konstantinidis K.T."/>
            <person name="Eloe-Fadrosh E.A."/>
            <person name="Kyrpides N.C."/>
            <person name="Woyke T."/>
        </authorList>
    </citation>
    <scope>NUCLEOTIDE SEQUENCE</scope>
    <source>
        <strain evidence="1">GVMAG-S-3300013014-104</strain>
    </source>
</reference>
<proteinExistence type="predicted"/>
<dbReference type="EMBL" id="MN740947">
    <property type="protein sequence ID" value="QHU19312.1"/>
    <property type="molecule type" value="Genomic_DNA"/>
</dbReference>
<accession>A0A6C0KMQ7</accession>